<gene>
    <name evidence="1" type="ORF">M9H77_31471</name>
</gene>
<accession>A0ACC0A287</accession>
<keyword evidence="2" id="KW-1185">Reference proteome</keyword>
<evidence type="ECO:0000313" key="2">
    <source>
        <dbReference type="Proteomes" id="UP001060085"/>
    </source>
</evidence>
<protein>
    <submittedName>
        <fullName evidence="1">Uncharacterized protein</fullName>
    </submittedName>
</protein>
<organism evidence="1 2">
    <name type="scientific">Catharanthus roseus</name>
    <name type="common">Madagascar periwinkle</name>
    <name type="synonym">Vinca rosea</name>
    <dbReference type="NCBI Taxonomy" id="4058"/>
    <lineage>
        <taxon>Eukaryota</taxon>
        <taxon>Viridiplantae</taxon>
        <taxon>Streptophyta</taxon>
        <taxon>Embryophyta</taxon>
        <taxon>Tracheophyta</taxon>
        <taxon>Spermatophyta</taxon>
        <taxon>Magnoliopsida</taxon>
        <taxon>eudicotyledons</taxon>
        <taxon>Gunneridae</taxon>
        <taxon>Pentapetalae</taxon>
        <taxon>asterids</taxon>
        <taxon>lamiids</taxon>
        <taxon>Gentianales</taxon>
        <taxon>Apocynaceae</taxon>
        <taxon>Rauvolfioideae</taxon>
        <taxon>Vinceae</taxon>
        <taxon>Catharanthinae</taxon>
        <taxon>Catharanthus</taxon>
    </lineage>
</organism>
<evidence type="ECO:0000313" key="1">
    <source>
        <dbReference type="EMBL" id="KAI5654284.1"/>
    </source>
</evidence>
<proteinExistence type="predicted"/>
<dbReference type="Proteomes" id="UP001060085">
    <property type="component" value="Linkage Group LG07"/>
</dbReference>
<dbReference type="EMBL" id="CM044707">
    <property type="protein sequence ID" value="KAI5654284.1"/>
    <property type="molecule type" value="Genomic_DNA"/>
</dbReference>
<sequence>MCELVPRVRKIELYADCIDKEELIEELMKEFIPSPPKSSVVIEEIEDKNAQLVAITPAKKKKGKVVVAASSDWQGNVQQFSRADAIETSRLIEELSRGTENVNVHQTLKATTVEGLQQPAHDGLEKSSEFDDSSNEDYVVDQFIDDEYSMDDYVVEDEVQVDHEVGNETNTECELSATTSKKRGKRRRQEEDQNCISEEFKVEISKYKAYDTMKITREVMNGSNDNQYAKVWNYADKLKRTHGDSTIEIVDEPFKENGGQPRFMRMYVCLRPLK</sequence>
<comment type="caution">
    <text evidence="1">The sequence shown here is derived from an EMBL/GenBank/DDBJ whole genome shotgun (WGS) entry which is preliminary data.</text>
</comment>
<name>A0ACC0A287_CATRO</name>
<reference evidence="2" key="1">
    <citation type="journal article" date="2023" name="Nat. Plants">
        <title>Single-cell RNA sequencing provides a high-resolution roadmap for understanding the multicellular compartmentation of specialized metabolism.</title>
        <authorList>
            <person name="Sun S."/>
            <person name="Shen X."/>
            <person name="Li Y."/>
            <person name="Li Y."/>
            <person name="Wang S."/>
            <person name="Li R."/>
            <person name="Zhang H."/>
            <person name="Shen G."/>
            <person name="Guo B."/>
            <person name="Wei J."/>
            <person name="Xu J."/>
            <person name="St-Pierre B."/>
            <person name="Chen S."/>
            <person name="Sun C."/>
        </authorList>
    </citation>
    <scope>NUCLEOTIDE SEQUENCE [LARGE SCALE GENOMIC DNA]</scope>
</reference>